<keyword evidence="2" id="KW-1015">Disulfide bond</keyword>
<comment type="similarity">
    <text evidence="1">Belongs to the peptidase A1 family.</text>
</comment>
<sequence>MLLILYLFAFTYAYLRMDLSKVPDSHVSKRDGVRGAISTRNSLYTAQFKVGSRKDEVRVSLLSQLNELWFPHPRCNSITFIEDHIERREWVECFEYGTFDPKHLSTFRLSNTSFESWWNDDLAEGYIGTDVVQFGDKSLNITFGVGYRTDTVGQLGLGFQHDSSAHSNFTSFGEMLVKNGYILRNAYSLQLGANNASEGVLMYGAVDHSKYDGTLQKIKMVNASADGNFDAILINFDGILYSDGWNFSNCAVILEITRPGLVLPFPVVKKIAELLHGYEWLDSRYRVPCFNLELTDVIRFYFSGIELQVPIRDLITQHVFNCWLSIEYISSGPYLLGQDILKSAYLVVDLEGREVALAQVNSTSNNENIEEIGSTVPLALEAPLYSYTEARDKYYRYSTHTFQDNKKTRSGPTYSMNTSPLTQDAGGTKYVQTAIEKTWETEKTELTTSTWTITEYFSSMLKATRTYTHTTTDDLGSEVVSTSTYEYSSLTYTKTEWKTYTGTETYLTTAVIWGAPRREDFSSKSSNPGVVVKYLPSFMFLFLLALL</sequence>
<feature type="domain" description="Peptidase A1" evidence="3">
    <location>
        <begin position="44"/>
        <end position="358"/>
    </location>
</feature>
<protein>
    <submittedName>
        <fullName evidence="4">CIC11C00000002566</fullName>
    </submittedName>
</protein>
<dbReference type="Gene3D" id="2.40.70.10">
    <property type="entry name" value="Acid Proteases"/>
    <property type="match status" value="2"/>
</dbReference>
<evidence type="ECO:0000313" key="4">
    <source>
        <dbReference type="EMBL" id="SGZ50987.1"/>
    </source>
</evidence>
<organism evidence="4 5">
    <name type="scientific">Sungouiella intermedia</name>
    <dbReference type="NCBI Taxonomy" id="45354"/>
    <lineage>
        <taxon>Eukaryota</taxon>
        <taxon>Fungi</taxon>
        <taxon>Dikarya</taxon>
        <taxon>Ascomycota</taxon>
        <taxon>Saccharomycotina</taxon>
        <taxon>Pichiomycetes</taxon>
        <taxon>Metschnikowiaceae</taxon>
        <taxon>Sungouiella</taxon>
    </lineage>
</organism>
<keyword evidence="5" id="KW-1185">Reference proteome</keyword>
<dbReference type="OrthoDB" id="5839471at2759"/>
<evidence type="ECO:0000256" key="1">
    <source>
        <dbReference type="ARBA" id="ARBA00007447"/>
    </source>
</evidence>
<dbReference type="Pfam" id="PF00026">
    <property type="entry name" value="Asp"/>
    <property type="match status" value="1"/>
</dbReference>
<dbReference type="STRING" id="45354.A0A1L0BIN6"/>
<dbReference type="GO" id="GO:0006508">
    <property type="term" value="P:proteolysis"/>
    <property type="evidence" value="ECO:0007669"/>
    <property type="project" value="InterPro"/>
</dbReference>
<dbReference type="InterPro" id="IPR033121">
    <property type="entry name" value="PEPTIDASE_A1"/>
</dbReference>
<dbReference type="PROSITE" id="PS51767">
    <property type="entry name" value="PEPTIDASE_A1"/>
    <property type="match status" value="1"/>
</dbReference>
<accession>A0A1L0BIN6</accession>
<dbReference type="Proteomes" id="UP000182334">
    <property type="component" value="Chromosome II"/>
</dbReference>
<dbReference type="EMBL" id="LT635757">
    <property type="protein sequence ID" value="SGZ50987.1"/>
    <property type="molecule type" value="Genomic_DNA"/>
</dbReference>
<evidence type="ECO:0000256" key="2">
    <source>
        <dbReference type="ARBA" id="ARBA00023157"/>
    </source>
</evidence>
<name>A0A1L0BIN6_9ASCO</name>
<evidence type="ECO:0000259" key="3">
    <source>
        <dbReference type="PROSITE" id="PS51767"/>
    </source>
</evidence>
<dbReference type="InterPro" id="IPR021109">
    <property type="entry name" value="Peptidase_aspartic_dom_sf"/>
</dbReference>
<dbReference type="SUPFAM" id="SSF50630">
    <property type="entry name" value="Acid proteases"/>
    <property type="match status" value="1"/>
</dbReference>
<dbReference type="PANTHER" id="PTHR47966:SF65">
    <property type="entry name" value="ASPARTIC-TYPE ENDOPEPTIDASE"/>
    <property type="match status" value="1"/>
</dbReference>
<dbReference type="PANTHER" id="PTHR47966">
    <property type="entry name" value="BETA-SITE APP-CLEAVING ENZYME, ISOFORM A-RELATED"/>
    <property type="match status" value="1"/>
</dbReference>
<evidence type="ECO:0000313" key="5">
    <source>
        <dbReference type="Proteomes" id="UP000182334"/>
    </source>
</evidence>
<dbReference type="InterPro" id="IPR001461">
    <property type="entry name" value="Aspartic_peptidase_A1"/>
</dbReference>
<dbReference type="AlphaFoldDB" id="A0A1L0BIN6"/>
<proteinExistence type="inferred from homology"/>
<reference evidence="4 5" key="1">
    <citation type="submission" date="2016-10" db="EMBL/GenBank/DDBJ databases">
        <authorList>
            <person name="de Groot N.N."/>
        </authorList>
    </citation>
    <scope>NUCLEOTIDE SEQUENCE [LARGE SCALE GENOMIC DNA]</scope>
    <source>
        <strain evidence="4 5">CBS 141442</strain>
    </source>
</reference>
<dbReference type="GO" id="GO:0004190">
    <property type="term" value="F:aspartic-type endopeptidase activity"/>
    <property type="evidence" value="ECO:0007669"/>
    <property type="project" value="InterPro"/>
</dbReference>
<gene>
    <name evidence="4" type="ORF">SAMEA4029010_CIC11G00000002566</name>
</gene>